<dbReference type="RefSeq" id="WP_193120830.1">
    <property type="nucleotide sequence ID" value="NZ_JADBGI010000004.1"/>
</dbReference>
<name>A0ABR9P2W0_9ACTN</name>
<dbReference type="Pfam" id="PF12680">
    <property type="entry name" value="SnoaL_2"/>
    <property type="match status" value="1"/>
</dbReference>
<dbReference type="SUPFAM" id="SSF54427">
    <property type="entry name" value="NTF2-like"/>
    <property type="match status" value="1"/>
</dbReference>
<protein>
    <submittedName>
        <fullName evidence="2">Nuclear transport factor 2 family protein</fullName>
    </submittedName>
</protein>
<dbReference type="InterPro" id="IPR037401">
    <property type="entry name" value="SnoaL-like"/>
</dbReference>
<gene>
    <name evidence="2" type="ORF">IDM40_05590</name>
</gene>
<organism evidence="2 3">
    <name type="scientific">Nocardiopsis coralli</name>
    <dbReference type="NCBI Taxonomy" id="2772213"/>
    <lineage>
        <taxon>Bacteria</taxon>
        <taxon>Bacillati</taxon>
        <taxon>Actinomycetota</taxon>
        <taxon>Actinomycetes</taxon>
        <taxon>Streptosporangiales</taxon>
        <taxon>Nocardiopsidaceae</taxon>
        <taxon>Nocardiopsis</taxon>
    </lineage>
</organism>
<dbReference type="InterPro" id="IPR032710">
    <property type="entry name" value="NTF2-like_dom_sf"/>
</dbReference>
<evidence type="ECO:0000259" key="1">
    <source>
        <dbReference type="Pfam" id="PF12680"/>
    </source>
</evidence>
<dbReference type="Gene3D" id="3.10.450.50">
    <property type="match status" value="1"/>
</dbReference>
<proteinExistence type="predicted"/>
<comment type="caution">
    <text evidence="2">The sequence shown here is derived from an EMBL/GenBank/DDBJ whole genome shotgun (WGS) entry which is preliminary data.</text>
</comment>
<dbReference type="Proteomes" id="UP000806528">
    <property type="component" value="Unassembled WGS sequence"/>
</dbReference>
<keyword evidence="3" id="KW-1185">Reference proteome</keyword>
<accession>A0ABR9P2W0</accession>
<evidence type="ECO:0000313" key="2">
    <source>
        <dbReference type="EMBL" id="MBE2998179.1"/>
    </source>
</evidence>
<dbReference type="EMBL" id="JADBGI010000004">
    <property type="protein sequence ID" value="MBE2998179.1"/>
    <property type="molecule type" value="Genomic_DNA"/>
</dbReference>
<evidence type="ECO:0000313" key="3">
    <source>
        <dbReference type="Proteomes" id="UP000806528"/>
    </source>
</evidence>
<dbReference type="CDD" id="cd00531">
    <property type="entry name" value="NTF2_like"/>
    <property type="match status" value="1"/>
</dbReference>
<reference evidence="2 3" key="1">
    <citation type="submission" date="2020-09" db="EMBL/GenBank/DDBJ databases">
        <title>Diversity and distribution of actinomycetes associated with coral in the coast of Hainan.</title>
        <authorList>
            <person name="Li F."/>
        </authorList>
    </citation>
    <scope>NUCLEOTIDE SEQUENCE [LARGE SCALE GENOMIC DNA]</scope>
    <source>
        <strain evidence="2 3">HNM0947</strain>
    </source>
</reference>
<feature type="domain" description="SnoaL-like" evidence="1">
    <location>
        <begin position="8"/>
        <end position="100"/>
    </location>
</feature>
<sequence>MSQFAENVRRYYTLVDADDVPGLIALFAPDAVYRRPGYEPMVGRDSIEAFFSGERVIADGRHEIIELVEDDGAVAVRGTFEGTLKDGSAATAEFADFFTPSPDGLFHRRTSYFHAPLI</sequence>